<accession>A0A6V7RPN7</accession>
<protein>
    <submittedName>
        <fullName evidence="1">Uncharacterized protein</fullName>
    </submittedName>
</protein>
<proteinExistence type="predicted"/>
<sequence>MLFCDFCRILNTNLRRIQRSEDERGYILTCKTCETKQDLEQYPTYVVSDLIKFIEENRDSLLSPKVIKSDDESEYLIFSNDLQYLTRKELKFIADEIYKTLQLDESLDKFIENNNFKS</sequence>
<evidence type="ECO:0000313" key="1">
    <source>
        <dbReference type="EMBL" id="CAD2079794.1"/>
    </source>
</evidence>
<evidence type="ECO:0000313" key="2">
    <source>
        <dbReference type="Proteomes" id="UP000588186"/>
    </source>
</evidence>
<dbReference type="AlphaFoldDB" id="A0A6V7RPN7"/>
<dbReference type="Proteomes" id="UP000588186">
    <property type="component" value="Unassembled WGS sequence"/>
</dbReference>
<organism evidence="1 2">
    <name type="scientific">Phocicoccus pinnipedialis</name>
    <dbReference type="NCBI Taxonomy" id="110845"/>
    <lineage>
        <taxon>Bacteria</taxon>
        <taxon>Bacillati</taxon>
        <taxon>Bacillota</taxon>
        <taxon>Bacilli</taxon>
        <taxon>Bacillales</taxon>
        <taxon>Salinicoccaceae</taxon>
        <taxon>Phocicoccus</taxon>
    </lineage>
</organism>
<name>A0A6V7RPN7_9BACL</name>
<reference evidence="1 2" key="1">
    <citation type="submission" date="2020-07" db="EMBL/GenBank/DDBJ databases">
        <authorList>
            <person name="Criscuolo A."/>
        </authorList>
    </citation>
    <scope>NUCLEOTIDE SEQUENCE [LARGE SCALE GENOMIC DNA]</scope>
    <source>
        <strain evidence="1">CIP107946</strain>
    </source>
</reference>
<dbReference type="RefSeq" id="WP_186078428.1">
    <property type="nucleotide sequence ID" value="NZ_CAJEWB010000016.1"/>
</dbReference>
<dbReference type="EMBL" id="CAJEWB010000016">
    <property type="protein sequence ID" value="CAD2079794.1"/>
    <property type="molecule type" value="Genomic_DNA"/>
</dbReference>
<gene>
    <name evidence="1" type="ORF">JEOPIN946_01615</name>
</gene>
<keyword evidence="2" id="KW-1185">Reference proteome</keyword>
<comment type="caution">
    <text evidence="1">The sequence shown here is derived from an EMBL/GenBank/DDBJ whole genome shotgun (WGS) entry which is preliminary data.</text>
</comment>